<proteinExistence type="inferred from homology"/>
<dbReference type="GO" id="GO:0006779">
    <property type="term" value="P:porphyrin-containing compound biosynthetic process"/>
    <property type="evidence" value="ECO:0007669"/>
    <property type="project" value="UniProtKB-KW"/>
</dbReference>
<name>A0ABD0YTQ4_9HEMI</name>
<feature type="domain" description="Porphobilinogen deaminase C-terminal" evidence="9">
    <location>
        <begin position="186"/>
        <end position="239"/>
    </location>
</feature>
<keyword evidence="6" id="KW-0627">Porphyrin biosynthesis</keyword>
<dbReference type="PRINTS" id="PR00151">
    <property type="entry name" value="PORPHBDMNASE"/>
</dbReference>
<dbReference type="PANTHER" id="PTHR11557">
    <property type="entry name" value="PORPHOBILINOGEN DEAMINASE"/>
    <property type="match status" value="1"/>
</dbReference>
<gene>
    <name evidence="10" type="ORF">AAG570_001182</name>
</gene>
<dbReference type="PROSITE" id="PS00533">
    <property type="entry name" value="PORPHOBILINOGEN_DEAM"/>
    <property type="match status" value="1"/>
</dbReference>
<dbReference type="Pfam" id="PF03900">
    <property type="entry name" value="Porphobil_deamC"/>
    <property type="match status" value="1"/>
</dbReference>
<dbReference type="InterPro" id="IPR036803">
    <property type="entry name" value="Porphobilinogen_deaminase_C_sf"/>
</dbReference>
<evidence type="ECO:0000259" key="8">
    <source>
        <dbReference type="Pfam" id="PF01379"/>
    </source>
</evidence>
<organism evidence="10 11">
    <name type="scientific">Ranatra chinensis</name>
    <dbReference type="NCBI Taxonomy" id="642074"/>
    <lineage>
        <taxon>Eukaryota</taxon>
        <taxon>Metazoa</taxon>
        <taxon>Ecdysozoa</taxon>
        <taxon>Arthropoda</taxon>
        <taxon>Hexapoda</taxon>
        <taxon>Insecta</taxon>
        <taxon>Pterygota</taxon>
        <taxon>Neoptera</taxon>
        <taxon>Paraneoptera</taxon>
        <taxon>Hemiptera</taxon>
        <taxon>Heteroptera</taxon>
        <taxon>Panheteroptera</taxon>
        <taxon>Nepomorpha</taxon>
        <taxon>Nepidae</taxon>
        <taxon>Ranatrinae</taxon>
        <taxon>Ranatra</taxon>
    </lineage>
</organism>
<comment type="caution">
    <text evidence="10">The sequence shown here is derived from an EMBL/GenBank/DDBJ whole genome shotgun (WGS) entry which is preliminary data.</text>
</comment>
<protein>
    <recommendedName>
        <fullName evidence="4">hydroxymethylbilane synthase</fullName>
        <ecNumber evidence="4">2.5.1.61</ecNumber>
    </recommendedName>
    <alternativeName>
        <fullName evidence="7">Hydroxymethylbilane synthase</fullName>
    </alternativeName>
</protein>
<evidence type="ECO:0000259" key="9">
    <source>
        <dbReference type="Pfam" id="PF03900"/>
    </source>
</evidence>
<evidence type="ECO:0000256" key="1">
    <source>
        <dbReference type="ARBA" id="ARBA00001916"/>
    </source>
</evidence>
<evidence type="ECO:0000256" key="5">
    <source>
        <dbReference type="ARBA" id="ARBA00022679"/>
    </source>
</evidence>
<dbReference type="Gene3D" id="3.30.160.40">
    <property type="entry name" value="Porphobilinogen deaminase, C-terminal domain"/>
    <property type="match status" value="1"/>
</dbReference>
<dbReference type="Proteomes" id="UP001558652">
    <property type="component" value="Unassembled WGS sequence"/>
</dbReference>
<dbReference type="FunFam" id="3.40.190.10:FF:000005">
    <property type="entry name" value="Porphobilinogen deaminase"/>
    <property type="match status" value="1"/>
</dbReference>
<comment type="similarity">
    <text evidence="3">Belongs to the HMBS family.</text>
</comment>
<dbReference type="PIRSF" id="PIRSF001438">
    <property type="entry name" value="4pyrrol_synth_OHMeBilane_synth"/>
    <property type="match status" value="1"/>
</dbReference>
<dbReference type="NCBIfam" id="TIGR00212">
    <property type="entry name" value="hemC"/>
    <property type="match status" value="1"/>
</dbReference>
<dbReference type="Pfam" id="PF01379">
    <property type="entry name" value="Porphobil_deam"/>
    <property type="match status" value="1"/>
</dbReference>
<evidence type="ECO:0000313" key="11">
    <source>
        <dbReference type="Proteomes" id="UP001558652"/>
    </source>
</evidence>
<dbReference type="InterPro" id="IPR022418">
    <property type="entry name" value="Porphobilinogen_deaminase_C"/>
</dbReference>
<reference evidence="10 11" key="1">
    <citation type="submission" date="2024-07" db="EMBL/GenBank/DDBJ databases">
        <title>Chromosome-level genome assembly of the water stick insect Ranatra chinensis (Heteroptera: Nepidae).</title>
        <authorList>
            <person name="Liu X."/>
        </authorList>
    </citation>
    <scope>NUCLEOTIDE SEQUENCE [LARGE SCALE GENOMIC DNA]</scope>
    <source>
        <strain evidence="10">Cailab_2021Rc</strain>
        <tissue evidence="10">Muscle</tissue>
    </source>
</reference>
<comment type="pathway">
    <text evidence="2">Porphyrin-containing compound metabolism; protoporphyrin-IX biosynthesis; coproporphyrinogen-III from 5-aminolevulinate: step 2/4.</text>
</comment>
<evidence type="ECO:0000256" key="4">
    <source>
        <dbReference type="ARBA" id="ARBA00012655"/>
    </source>
</evidence>
<dbReference type="InterPro" id="IPR022419">
    <property type="entry name" value="Porphobilin_deaminase_cofac_BS"/>
</dbReference>
<dbReference type="Gene3D" id="3.40.190.10">
    <property type="entry name" value="Periplasmic binding protein-like II"/>
    <property type="match status" value="2"/>
</dbReference>
<evidence type="ECO:0000256" key="6">
    <source>
        <dbReference type="ARBA" id="ARBA00023244"/>
    </source>
</evidence>
<keyword evidence="11" id="KW-1185">Reference proteome</keyword>
<evidence type="ECO:0000256" key="2">
    <source>
        <dbReference type="ARBA" id="ARBA00004735"/>
    </source>
</evidence>
<dbReference type="PANTHER" id="PTHR11557:SF0">
    <property type="entry name" value="PORPHOBILINOGEN DEAMINASE"/>
    <property type="match status" value="1"/>
</dbReference>
<dbReference type="AlphaFoldDB" id="A0ABD0YTQ4"/>
<evidence type="ECO:0000313" key="10">
    <source>
        <dbReference type="EMBL" id="KAL1124558.1"/>
    </source>
</evidence>
<dbReference type="EC" id="2.5.1.61" evidence="4"/>
<accession>A0ABD0YTQ4</accession>
<comment type="cofactor">
    <cofactor evidence="1">
        <name>dipyrromethane</name>
        <dbReference type="ChEBI" id="CHEBI:60342"/>
    </cofactor>
</comment>
<dbReference type="InterPro" id="IPR000860">
    <property type="entry name" value="HemC"/>
</dbReference>
<dbReference type="SUPFAM" id="SSF53850">
    <property type="entry name" value="Periplasmic binding protein-like II"/>
    <property type="match status" value="1"/>
</dbReference>
<feature type="domain" description="Porphobilinogen deaminase N-terminal" evidence="8">
    <location>
        <begin position="1"/>
        <end position="174"/>
    </location>
</feature>
<dbReference type="InterPro" id="IPR022417">
    <property type="entry name" value="Porphobilin_deaminase_N"/>
</dbReference>
<evidence type="ECO:0000256" key="7">
    <source>
        <dbReference type="ARBA" id="ARBA00033064"/>
    </source>
</evidence>
<evidence type="ECO:0000256" key="3">
    <source>
        <dbReference type="ARBA" id="ARBA00005638"/>
    </source>
</evidence>
<dbReference type="SUPFAM" id="SSF54782">
    <property type="entry name" value="Porphobilinogen deaminase (hydroxymethylbilane synthase), C-terminal domain"/>
    <property type="match status" value="1"/>
</dbReference>
<dbReference type="EMBL" id="JBFDAA010000010">
    <property type="protein sequence ID" value="KAL1124558.1"/>
    <property type="molecule type" value="Genomic_DNA"/>
</dbReference>
<sequence length="259" mass="28879">MSTKGDQILDKPLPQIGGKSLFTRELEDALEEKRVDFAVHSLKDLPTTLPPGLAIGAILQREDPRDALILHEKHSGSTLDSLPEGSIIGTSSLRRCSQLRRKYPRLVVKDIRGNLQTRLKKLEQGIFDGIILAVAGVQRMGWQSKISQILDEREMLYAVGQGALAVECRREDCRVFCHLSHIPTVLRVVAERSLLCRLEAGCSAPIAVTTVLRETLKRKELELTAAVWSLDGSQVIKEIMVATLPPLGHKERDQPEKLW</sequence>
<dbReference type="GO" id="GO:0004418">
    <property type="term" value="F:hydroxymethylbilane synthase activity"/>
    <property type="evidence" value="ECO:0007669"/>
    <property type="project" value="UniProtKB-EC"/>
</dbReference>
<keyword evidence="5" id="KW-0808">Transferase</keyword>